<organism evidence="1 2">
    <name type="scientific">Streptomyces doebereineriae</name>
    <dbReference type="NCBI Taxonomy" id="3075528"/>
    <lineage>
        <taxon>Bacteria</taxon>
        <taxon>Bacillati</taxon>
        <taxon>Actinomycetota</taxon>
        <taxon>Actinomycetes</taxon>
        <taxon>Kitasatosporales</taxon>
        <taxon>Streptomycetaceae</taxon>
        <taxon>Streptomyces</taxon>
    </lineage>
</organism>
<protein>
    <recommendedName>
        <fullName evidence="3">Transposase</fullName>
    </recommendedName>
</protein>
<evidence type="ECO:0000313" key="2">
    <source>
        <dbReference type="Proteomes" id="UP001183824"/>
    </source>
</evidence>
<dbReference type="RefSeq" id="WP_311720249.1">
    <property type="nucleotide sequence ID" value="NZ_JAVREZ010000029.1"/>
</dbReference>
<comment type="caution">
    <text evidence="1">The sequence shown here is derived from an EMBL/GenBank/DDBJ whole genome shotgun (WGS) entry which is preliminary data.</text>
</comment>
<sequence>MIQPAVFGVSRLGCWVAVDAEFITIRGLLPYRRRIPLERVVAIVERGTLVVWCDARGRLRRKRIGFFGAGRGWVDTSYGRGRALQDWFVGALQDRFGGGKRVVQHMEDEPLLAEARVAHRVEKWTRSRDPALHKIWAKRVRVLEVELDRRRGPASSR</sequence>
<dbReference type="Proteomes" id="UP001183824">
    <property type="component" value="Unassembled WGS sequence"/>
</dbReference>
<keyword evidence="2" id="KW-1185">Reference proteome</keyword>
<gene>
    <name evidence="1" type="ORF">RNB18_46670</name>
</gene>
<proteinExistence type="predicted"/>
<reference evidence="2" key="1">
    <citation type="submission" date="2023-07" db="EMBL/GenBank/DDBJ databases">
        <title>30 novel species of actinomycetes from the DSMZ collection.</title>
        <authorList>
            <person name="Nouioui I."/>
        </authorList>
    </citation>
    <scope>NUCLEOTIDE SEQUENCE [LARGE SCALE GENOMIC DNA]</scope>
    <source>
        <strain evidence="2">DSM 41640</strain>
    </source>
</reference>
<evidence type="ECO:0000313" key="1">
    <source>
        <dbReference type="EMBL" id="MDT0487568.1"/>
    </source>
</evidence>
<evidence type="ECO:0008006" key="3">
    <source>
        <dbReference type="Google" id="ProtNLM"/>
    </source>
</evidence>
<accession>A0ABU2VPN1</accession>
<name>A0ABU2VPN1_9ACTN</name>
<dbReference type="EMBL" id="JAVREZ010000029">
    <property type="protein sequence ID" value="MDT0487568.1"/>
    <property type="molecule type" value="Genomic_DNA"/>
</dbReference>